<gene>
    <name evidence="2" type="ORF">AK812_SmicGene34826</name>
</gene>
<name>A0A1Q9CN33_SYMMI</name>
<evidence type="ECO:0000313" key="2">
    <source>
        <dbReference type="EMBL" id="OLP84315.1"/>
    </source>
</evidence>
<feature type="compositionally biased region" description="Basic and acidic residues" evidence="1">
    <location>
        <begin position="64"/>
        <end position="79"/>
    </location>
</feature>
<feature type="region of interest" description="Disordered" evidence="1">
    <location>
        <begin position="1"/>
        <end position="80"/>
    </location>
</feature>
<evidence type="ECO:0000313" key="3">
    <source>
        <dbReference type="Proteomes" id="UP000186817"/>
    </source>
</evidence>
<dbReference type="EMBL" id="LSRX01001051">
    <property type="protein sequence ID" value="OLP84315.1"/>
    <property type="molecule type" value="Genomic_DNA"/>
</dbReference>
<keyword evidence="3" id="KW-1185">Reference proteome</keyword>
<dbReference type="AlphaFoldDB" id="A0A1Q9CN33"/>
<protein>
    <submittedName>
        <fullName evidence="2">Uncharacterized protein</fullName>
    </submittedName>
</protein>
<reference evidence="2 3" key="1">
    <citation type="submission" date="2016-02" db="EMBL/GenBank/DDBJ databases">
        <title>Genome analysis of coral dinoflagellate symbionts highlights evolutionary adaptations to a symbiotic lifestyle.</title>
        <authorList>
            <person name="Aranda M."/>
            <person name="Li Y."/>
            <person name="Liew Y.J."/>
            <person name="Baumgarten S."/>
            <person name="Simakov O."/>
            <person name="Wilson M."/>
            <person name="Piel J."/>
            <person name="Ashoor H."/>
            <person name="Bougouffa S."/>
            <person name="Bajic V.B."/>
            <person name="Ryu T."/>
            <person name="Ravasi T."/>
            <person name="Bayer T."/>
            <person name="Micklem G."/>
            <person name="Kim H."/>
            <person name="Bhak J."/>
            <person name="Lajeunesse T.C."/>
            <person name="Voolstra C.R."/>
        </authorList>
    </citation>
    <scope>NUCLEOTIDE SEQUENCE [LARGE SCALE GENOMIC DNA]</scope>
    <source>
        <strain evidence="2 3">CCMP2467</strain>
    </source>
</reference>
<dbReference type="Proteomes" id="UP000186817">
    <property type="component" value="Unassembled WGS sequence"/>
</dbReference>
<organism evidence="2 3">
    <name type="scientific">Symbiodinium microadriaticum</name>
    <name type="common">Dinoflagellate</name>
    <name type="synonym">Zooxanthella microadriatica</name>
    <dbReference type="NCBI Taxonomy" id="2951"/>
    <lineage>
        <taxon>Eukaryota</taxon>
        <taxon>Sar</taxon>
        <taxon>Alveolata</taxon>
        <taxon>Dinophyceae</taxon>
        <taxon>Suessiales</taxon>
        <taxon>Symbiodiniaceae</taxon>
        <taxon>Symbiodinium</taxon>
    </lineage>
</organism>
<evidence type="ECO:0000256" key="1">
    <source>
        <dbReference type="SAM" id="MobiDB-lite"/>
    </source>
</evidence>
<accession>A0A1Q9CN33</accession>
<proteinExistence type="predicted"/>
<sequence length="158" mass="17059">MWRTQSANLPNLEDTRRRGKAGRTAGEGAGGGRKGQEAEAKGKGKGKAKRAAQASQQPGTRQEAVAERQGMRLSSEKGLPKWWSEPRSAVALDKKKKPGIAMAAVLQPLRRLGSQFASHRGSQMLVKVSSIEWTDPGLGFEVQGSVNFWSLRASLCGF</sequence>
<comment type="caution">
    <text evidence="2">The sequence shown here is derived from an EMBL/GenBank/DDBJ whole genome shotgun (WGS) entry which is preliminary data.</text>
</comment>